<dbReference type="PANTHER" id="PTHR43537:SF45">
    <property type="entry name" value="GNTR FAMILY REGULATORY PROTEIN"/>
    <property type="match status" value="1"/>
</dbReference>
<dbReference type="PRINTS" id="PR00035">
    <property type="entry name" value="HTHGNTR"/>
</dbReference>
<dbReference type="AlphaFoldDB" id="A0A2H1KDP6"/>
<dbReference type="SMART" id="SM00345">
    <property type="entry name" value="HTH_GNTR"/>
    <property type="match status" value="1"/>
</dbReference>
<dbReference type="InterPro" id="IPR036388">
    <property type="entry name" value="WH-like_DNA-bd_sf"/>
</dbReference>
<feature type="domain" description="HTH gntR-type" evidence="4">
    <location>
        <begin position="1"/>
        <end position="66"/>
    </location>
</feature>
<gene>
    <name evidence="5" type="ORF">BLIN9172_03069</name>
</gene>
<dbReference type="InterPro" id="IPR036390">
    <property type="entry name" value="WH_DNA-bd_sf"/>
</dbReference>
<reference evidence="5 6" key="1">
    <citation type="submission" date="2017-03" db="EMBL/GenBank/DDBJ databases">
        <authorList>
            <person name="Afonso C.L."/>
            <person name="Miller P.J."/>
            <person name="Scott M.A."/>
            <person name="Spackman E."/>
            <person name="Goraichik I."/>
            <person name="Dimitrov K.M."/>
            <person name="Suarez D.L."/>
            <person name="Swayne D.E."/>
        </authorList>
    </citation>
    <scope>NUCLEOTIDE SEQUENCE [LARGE SCALE GENOMIC DNA]</scope>
    <source>
        <strain evidence="5 6">ATCC 9172</strain>
    </source>
</reference>
<dbReference type="EMBL" id="FXYY01000027">
    <property type="protein sequence ID" value="SMX97850.1"/>
    <property type="molecule type" value="Genomic_DNA"/>
</dbReference>
<dbReference type="CDD" id="cd07377">
    <property type="entry name" value="WHTH_GntR"/>
    <property type="match status" value="1"/>
</dbReference>
<dbReference type="PANTHER" id="PTHR43537">
    <property type="entry name" value="TRANSCRIPTIONAL REGULATOR, GNTR FAMILY"/>
    <property type="match status" value="1"/>
</dbReference>
<name>A0A2H1KDP6_BRELN</name>
<sequence length="214" mass="23974">MADRAYARLKRDIIEARLRPGTVLSDSALAEQYEMSRTPVREAINNLRREGLVVVLPKRGTFVKPLDFGEIHDLYTLRTLVEPEAAVLASQRSTEGELTELEELSALSTDPDVEKLVLNERNSRLHVRIAELSGISLLATTVRAIHEEIERCLNLRRELGRPYKAVNHGRLIDAIMTRDEAVIRSTALSGIERARDHMMSVLTRHSGVAGESDS</sequence>
<keyword evidence="2 5" id="KW-0238">DNA-binding</keyword>
<dbReference type="SMART" id="SM00895">
    <property type="entry name" value="FCD"/>
    <property type="match status" value="1"/>
</dbReference>
<proteinExistence type="predicted"/>
<dbReference type="InterPro" id="IPR000524">
    <property type="entry name" value="Tscrpt_reg_HTH_GntR"/>
</dbReference>
<dbReference type="InterPro" id="IPR011711">
    <property type="entry name" value="GntR_C"/>
</dbReference>
<protein>
    <submittedName>
        <fullName evidence="5">DNA-binding transcriptional regulator, GntR family</fullName>
    </submittedName>
</protein>
<dbReference type="Pfam" id="PF00392">
    <property type="entry name" value="GntR"/>
    <property type="match status" value="1"/>
</dbReference>
<dbReference type="SUPFAM" id="SSF48008">
    <property type="entry name" value="GntR ligand-binding domain-like"/>
    <property type="match status" value="1"/>
</dbReference>
<keyword evidence="1" id="KW-0805">Transcription regulation</keyword>
<evidence type="ECO:0000256" key="3">
    <source>
        <dbReference type="ARBA" id="ARBA00023163"/>
    </source>
</evidence>
<evidence type="ECO:0000259" key="4">
    <source>
        <dbReference type="PROSITE" id="PS50949"/>
    </source>
</evidence>
<organism evidence="5 6">
    <name type="scientific">Brevibacterium linens ATCC 9172</name>
    <dbReference type="NCBI Taxonomy" id="1255617"/>
    <lineage>
        <taxon>Bacteria</taxon>
        <taxon>Bacillati</taxon>
        <taxon>Actinomycetota</taxon>
        <taxon>Actinomycetes</taxon>
        <taxon>Micrococcales</taxon>
        <taxon>Brevibacteriaceae</taxon>
        <taxon>Brevibacterium</taxon>
    </lineage>
</organism>
<dbReference type="Pfam" id="PF07729">
    <property type="entry name" value="FCD"/>
    <property type="match status" value="1"/>
</dbReference>
<keyword evidence="3" id="KW-0804">Transcription</keyword>
<evidence type="ECO:0000256" key="1">
    <source>
        <dbReference type="ARBA" id="ARBA00023015"/>
    </source>
</evidence>
<dbReference type="RefSeq" id="WP_170286946.1">
    <property type="nucleotide sequence ID" value="NZ_FXYY01000027.1"/>
</dbReference>
<dbReference type="GO" id="GO:0003677">
    <property type="term" value="F:DNA binding"/>
    <property type="evidence" value="ECO:0007669"/>
    <property type="project" value="UniProtKB-KW"/>
</dbReference>
<evidence type="ECO:0000313" key="5">
    <source>
        <dbReference type="EMBL" id="SMX97850.1"/>
    </source>
</evidence>
<dbReference type="Gene3D" id="1.20.120.530">
    <property type="entry name" value="GntR ligand-binding domain-like"/>
    <property type="match status" value="1"/>
</dbReference>
<accession>A0A2H1KDP6</accession>
<dbReference type="Proteomes" id="UP000234641">
    <property type="component" value="Unassembled WGS sequence"/>
</dbReference>
<dbReference type="PROSITE" id="PS50949">
    <property type="entry name" value="HTH_GNTR"/>
    <property type="match status" value="1"/>
</dbReference>
<dbReference type="Gene3D" id="1.10.10.10">
    <property type="entry name" value="Winged helix-like DNA-binding domain superfamily/Winged helix DNA-binding domain"/>
    <property type="match status" value="1"/>
</dbReference>
<dbReference type="GO" id="GO:0003700">
    <property type="term" value="F:DNA-binding transcription factor activity"/>
    <property type="evidence" value="ECO:0007669"/>
    <property type="project" value="InterPro"/>
</dbReference>
<dbReference type="SUPFAM" id="SSF46785">
    <property type="entry name" value="Winged helix' DNA-binding domain"/>
    <property type="match status" value="1"/>
</dbReference>
<dbReference type="InterPro" id="IPR008920">
    <property type="entry name" value="TF_FadR/GntR_C"/>
</dbReference>
<evidence type="ECO:0000313" key="6">
    <source>
        <dbReference type="Proteomes" id="UP000234641"/>
    </source>
</evidence>
<evidence type="ECO:0000256" key="2">
    <source>
        <dbReference type="ARBA" id="ARBA00023125"/>
    </source>
</evidence>